<dbReference type="PANTHER" id="PTHR12015:SF183">
    <property type="entry name" value="C-C MOTIF CHEMOKINE 3"/>
    <property type="match status" value="1"/>
</dbReference>
<comment type="subunit">
    <text evidence="8">Self-associates. Also heterodimer of MIP-1-alpha(4-69) and MIP-1-beta(3-69). Interacts with CCR1.</text>
</comment>
<dbReference type="SUPFAM" id="SSF54117">
    <property type="entry name" value="Interleukin 8-like chemokines"/>
    <property type="match status" value="1"/>
</dbReference>
<evidence type="ECO:0000313" key="12">
    <source>
        <dbReference type="Proteomes" id="UP000593565"/>
    </source>
</evidence>
<keyword evidence="6" id="KW-1015">Disulfide bond</keyword>
<evidence type="ECO:0000256" key="8">
    <source>
        <dbReference type="ARBA" id="ARBA00046726"/>
    </source>
</evidence>
<feature type="domain" description="Chemokine interleukin-8-like" evidence="10">
    <location>
        <begin position="70"/>
        <end position="128"/>
    </location>
</feature>
<name>A0A7J6B1D3_AMEME</name>
<dbReference type="SMART" id="SM00199">
    <property type="entry name" value="SCY"/>
    <property type="match status" value="1"/>
</dbReference>
<evidence type="ECO:0000256" key="3">
    <source>
        <dbReference type="ARBA" id="ARBA00022514"/>
    </source>
</evidence>
<keyword evidence="9" id="KW-0145">Chemotaxis</keyword>
<dbReference type="PANTHER" id="PTHR12015">
    <property type="entry name" value="SMALL INDUCIBLE CYTOKINE A"/>
    <property type="match status" value="1"/>
</dbReference>
<keyword evidence="12" id="KW-1185">Reference proteome</keyword>
<reference evidence="11 12" key="1">
    <citation type="submission" date="2020-02" db="EMBL/GenBank/DDBJ databases">
        <title>A chromosome-scale genome assembly of the black bullhead catfish (Ameiurus melas).</title>
        <authorList>
            <person name="Wen M."/>
            <person name="Zham M."/>
            <person name="Cabau C."/>
            <person name="Klopp C."/>
            <person name="Donnadieu C."/>
            <person name="Roques C."/>
            <person name="Bouchez O."/>
            <person name="Lampietro C."/>
            <person name="Jouanno E."/>
            <person name="Herpin A."/>
            <person name="Louis A."/>
            <person name="Berthelot C."/>
            <person name="Parey E."/>
            <person name="Roest-Crollius H."/>
            <person name="Braasch I."/>
            <person name="Postlethwait J."/>
            <person name="Robinson-Rechavi M."/>
            <person name="Echchiki A."/>
            <person name="Begum T."/>
            <person name="Montfort J."/>
            <person name="Schartl M."/>
            <person name="Bobe J."/>
            <person name="Guiguen Y."/>
        </authorList>
    </citation>
    <scope>NUCLEOTIDE SEQUENCE [LARGE SCALE GENOMIC DNA]</scope>
    <source>
        <strain evidence="11">M_S1</strain>
        <tissue evidence="11">Blood</tissue>
    </source>
</reference>
<sequence>VAVGICVHSATRALVRLTRLHFWFIPNVFSGFEVRVLCRTLMFFNLLPIFTHYVFMELAFCTLETGAHEPGQCCFSYQKKPIPVQHITEYKITNQQCTKPGVILILKDGRHTCANPKDEWVQKIMENIDQRPKARPQPSS</sequence>
<dbReference type="GO" id="GO:0008009">
    <property type="term" value="F:chemokine activity"/>
    <property type="evidence" value="ECO:0007669"/>
    <property type="project" value="InterPro"/>
</dbReference>
<organism evidence="11 12">
    <name type="scientific">Ameiurus melas</name>
    <name type="common">Black bullhead</name>
    <name type="synonym">Silurus melas</name>
    <dbReference type="NCBI Taxonomy" id="219545"/>
    <lineage>
        <taxon>Eukaryota</taxon>
        <taxon>Metazoa</taxon>
        <taxon>Chordata</taxon>
        <taxon>Craniata</taxon>
        <taxon>Vertebrata</taxon>
        <taxon>Euteleostomi</taxon>
        <taxon>Actinopterygii</taxon>
        <taxon>Neopterygii</taxon>
        <taxon>Teleostei</taxon>
        <taxon>Ostariophysi</taxon>
        <taxon>Siluriformes</taxon>
        <taxon>Ictaluridae</taxon>
        <taxon>Ameiurus</taxon>
    </lineage>
</organism>
<evidence type="ECO:0000256" key="1">
    <source>
        <dbReference type="ARBA" id="ARBA00004613"/>
    </source>
</evidence>
<comment type="subcellular location">
    <subcellularLocation>
        <location evidence="1 9">Secreted</location>
    </subcellularLocation>
</comment>
<evidence type="ECO:0000256" key="7">
    <source>
        <dbReference type="ARBA" id="ARBA00044740"/>
    </source>
</evidence>
<dbReference type="Proteomes" id="UP000593565">
    <property type="component" value="Unassembled WGS sequence"/>
</dbReference>
<dbReference type="AlphaFoldDB" id="A0A7J6B1D3"/>
<dbReference type="FunFam" id="2.40.50.40:FF:000002">
    <property type="entry name" value="C-C motif chemokine"/>
    <property type="match status" value="1"/>
</dbReference>
<accession>A0A7J6B1D3</accession>
<comment type="similarity">
    <text evidence="2 9">Belongs to the intercrine beta (chemokine CC) family.</text>
</comment>
<keyword evidence="5" id="KW-0732">Signal</keyword>
<dbReference type="CDD" id="cd00272">
    <property type="entry name" value="Chemokine_CC"/>
    <property type="match status" value="1"/>
</dbReference>
<evidence type="ECO:0000256" key="6">
    <source>
        <dbReference type="ARBA" id="ARBA00023157"/>
    </source>
</evidence>
<comment type="caution">
    <text evidence="11">The sequence shown here is derived from an EMBL/GenBank/DDBJ whole genome shotgun (WGS) entry which is preliminary data.</text>
</comment>
<evidence type="ECO:0000256" key="9">
    <source>
        <dbReference type="RuleBase" id="RU361150"/>
    </source>
</evidence>
<evidence type="ECO:0000256" key="4">
    <source>
        <dbReference type="ARBA" id="ARBA00022525"/>
    </source>
</evidence>
<evidence type="ECO:0000256" key="5">
    <source>
        <dbReference type="ARBA" id="ARBA00022729"/>
    </source>
</evidence>
<dbReference type="InterPro" id="IPR039809">
    <property type="entry name" value="Chemokine_b/g/d"/>
</dbReference>
<evidence type="ECO:0000256" key="2">
    <source>
        <dbReference type="ARBA" id="ARBA00010868"/>
    </source>
</evidence>
<protein>
    <recommendedName>
        <fullName evidence="9">C-C motif chemokine</fullName>
    </recommendedName>
</protein>
<evidence type="ECO:0000259" key="10">
    <source>
        <dbReference type="SMART" id="SM00199"/>
    </source>
</evidence>
<dbReference type="GO" id="GO:0005615">
    <property type="term" value="C:extracellular space"/>
    <property type="evidence" value="ECO:0007669"/>
    <property type="project" value="UniProtKB-KW"/>
</dbReference>
<dbReference type="GO" id="GO:0006955">
    <property type="term" value="P:immune response"/>
    <property type="evidence" value="ECO:0007669"/>
    <property type="project" value="InterPro"/>
</dbReference>
<comment type="function">
    <text evidence="7">Monokine with inflammatory and chemokinetic properties. Binds to CCR1, CCR4 and CCR5. One of the major HIV-suppressive factors produced by CD8+ T-cells. Recombinant MIP-1-alpha induces a dose-dependent inhibition of different strains of HIV-1, HIV-2, and simian immunodeficiency virus (SIV).</text>
</comment>
<dbReference type="PROSITE" id="PS00472">
    <property type="entry name" value="SMALL_CYTOKINES_CC"/>
    <property type="match status" value="1"/>
</dbReference>
<dbReference type="Pfam" id="PF00048">
    <property type="entry name" value="IL8"/>
    <property type="match status" value="1"/>
</dbReference>
<keyword evidence="4 9" id="KW-0964">Secreted</keyword>
<dbReference type="InterPro" id="IPR000827">
    <property type="entry name" value="Chemokine_CC_CS"/>
</dbReference>
<dbReference type="EMBL" id="JAAGNN010000005">
    <property type="protein sequence ID" value="KAF4088696.1"/>
    <property type="molecule type" value="Genomic_DNA"/>
</dbReference>
<gene>
    <name evidence="11" type="ORF">AMELA_G00057670</name>
</gene>
<proteinExistence type="inferred from homology"/>
<feature type="non-terminal residue" evidence="11">
    <location>
        <position position="1"/>
    </location>
</feature>
<dbReference type="Gene3D" id="2.40.50.40">
    <property type="match status" value="1"/>
</dbReference>
<dbReference type="InterPro" id="IPR001811">
    <property type="entry name" value="Chemokine_IL8-like_dom"/>
</dbReference>
<dbReference type="InterPro" id="IPR036048">
    <property type="entry name" value="Interleukin_8-like_sf"/>
</dbReference>
<keyword evidence="3 9" id="KW-0202">Cytokine</keyword>
<evidence type="ECO:0000313" key="11">
    <source>
        <dbReference type="EMBL" id="KAF4088696.1"/>
    </source>
</evidence>